<feature type="compositionally biased region" description="Basic and acidic residues" evidence="1">
    <location>
        <begin position="14"/>
        <end position="31"/>
    </location>
</feature>
<dbReference type="VEuPathDB" id="CryptoDB:Vbra_4214"/>
<evidence type="ECO:0000256" key="1">
    <source>
        <dbReference type="SAM" id="MobiDB-lite"/>
    </source>
</evidence>
<reference evidence="2 3" key="1">
    <citation type="submission" date="2014-11" db="EMBL/GenBank/DDBJ databases">
        <authorList>
            <person name="Zhu J."/>
            <person name="Qi W."/>
            <person name="Song R."/>
        </authorList>
    </citation>
    <scope>NUCLEOTIDE SEQUENCE [LARGE SCALE GENOMIC DNA]</scope>
</reference>
<keyword evidence="3" id="KW-1185">Reference proteome</keyword>
<protein>
    <submittedName>
        <fullName evidence="2">Uncharacterized protein</fullName>
    </submittedName>
</protein>
<organism evidence="2 3">
    <name type="scientific">Vitrella brassicaformis (strain CCMP3155)</name>
    <dbReference type="NCBI Taxonomy" id="1169540"/>
    <lineage>
        <taxon>Eukaryota</taxon>
        <taxon>Sar</taxon>
        <taxon>Alveolata</taxon>
        <taxon>Colpodellida</taxon>
        <taxon>Vitrellaceae</taxon>
        <taxon>Vitrella</taxon>
    </lineage>
</organism>
<dbReference type="EMBL" id="CDMY01000391">
    <property type="protein sequence ID" value="CEM09001.1"/>
    <property type="molecule type" value="Genomic_DNA"/>
</dbReference>
<dbReference type="AlphaFoldDB" id="A0A0G4F9Q8"/>
<proteinExistence type="predicted"/>
<evidence type="ECO:0000313" key="2">
    <source>
        <dbReference type="EMBL" id="CEM09001.1"/>
    </source>
</evidence>
<feature type="region of interest" description="Disordered" evidence="1">
    <location>
        <begin position="1"/>
        <end position="31"/>
    </location>
</feature>
<accession>A0A0G4F9Q8</accession>
<evidence type="ECO:0000313" key="3">
    <source>
        <dbReference type="Proteomes" id="UP000041254"/>
    </source>
</evidence>
<gene>
    <name evidence="2" type="ORF">Vbra_4214</name>
</gene>
<name>A0A0G4F9Q8_VITBC</name>
<dbReference type="InParanoid" id="A0A0G4F9Q8"/>
<dbReference type="Proteomes" id="UP000041254">
    <property type="component" value="Unassembled WGS sequence"/>
</dbReference>
<sequence length="111" mass="12371">MQDQGSWEGFQADIDAKTAREKKEKRSRAEHELENYDGGTCFYFTHGGSVSQNCGGGLVCVVGTRTPEEGRRSGKCMHKEKAKDKYCHGAPVKRDNYGRYSCQPFKEGTVA</sequence>